<evidence type="ECO:0000256" key="1">
    <source>
        <dbReference type="ARBA" id="ARBA00023015"/>
    </source>
</evidence>
<keyword evidence="3" id="KW-0804">Transcription</keyword>
<gene>
    <name evidence="6" type="ORF">EJ913_13090</name>
</gene>
<dbReference type="PANTHER" id="PTHR47506:SF3">
    <property type="entry name" value="HTH-TYPE TRANSCRIPTIONAL REGULATOR LMRA"/>
    <property type="match status" value="1"/>
</dbReference>
<keyword evidence="7" id="KW-1185">Reference proteome</keyword>
<dbReference type="OrthoDB" id="9787680at2"/>
<dbReference type="RefSeq" id="WP_126998500.1">
    <property type="nucleotide sequence ID" value="NZ_CP173191.1"/>
</dbReference>
<protein>
    <submittedName>
        <fullName evidence="6">TetR/AcrR family transcriptional regulator</fullName>
    </submittedName>
</protein>
<evidence type="ECO:0000256" key="3">
    <source>
        <dbReference type="ARBA" id="ARBA00023163"/>
    </source>
</evidence>
<dbReference type="PROSITE" id="PS50977">
    <property type="entry name" value="HTH_TETR_2"/>
    <property type="match status" value="1"/>
</dbReference>
<dbReference type="Pfam" id="PF00440">
    <property type="entry name" value="TetR_N"/>
    <property type="match status" value="1"/>
</dbReference>
<accession>A0A433J8N6</accession>
<dbReference type="Proteomes" id="UP000280346">
    <property type="component" value="Unassembled WGS sequence"/>
</dbReference>
<proteinExistence type="predicted"/>
<dbReference type="InterPro" id="IPR036271">
    <property type="entry name" value="Tet_transcr_reg_TetR-rel_C_sf"/>
</dbReference>
<dbReference type="SUPFAM" id="SSF46689">
    <property type="entry name" value="Homeodomain-like"/>
    <property type="match status" value="1"/>
</dbReference>
<dbReference type="PRINTS" id="PR00455">
    <property type="entry name" value="HTHTETR"/>
</dbReference>
<dbReference type="AlphaFoldDB" id="A0A433J8N6"/>
<dbReference type="InterPro" id="IPR001647">
    <property type="entry name" value="HTH_TetR"/>
</dbReference>
<evidence type="ECO:0000313" key="7">
    <source>
        <dbReference type="Proteomes" id="UP000280346"/>
    </source>
</evidence>
<dbReference type="InterPro" id="IPR009057">
    <property type="entry name" value="Homeodomain-like_sf"/>
</dbReference>
<dbReference type="Gene3D" id="1.10.357.10">
    <property type="entry name" value="Tetracycline Repressor, domain 2"/>
    <property type="match status" value="1"/>
</dbReference>
<dbReference type="GO" id="GO:0003677">
    <property type="term" value="F:DNA binding"/>
    <property type="evidence" value="ECO:0007669"/>
    <property type="project" value="UniProtKB-UniRule"/>
</dbReference>
<evidence type="ECO:0000313" key="6">
    <source>
        <dbReference type="EMBL" id="RUQ70705.1"/>
    </source>
</evidence>
<sequence length="196" mass="21050">MDAALERRRTARDRILDTAAELFYREGIRAVGIDVIIARSGVAKMSLYRNFESKDDLVRAYLERNAVLHQAWWDRVVARCPGDPKAQLKGLFVSLGHWIAHPQFQGCPFTNAAAELRDPANPARAVALAQKRAMRDRLRALAAAAGADDPDRLAGQLHVLMEGAYATGPAMGPDGESGAVASASAVLIDAACGAES</sequence>
<feature type="DNA-binding region" description="H-T-H motif" evidence="4">
    <location>
        <begin position="32"/>
        <end position="51"/>
    </location>
</feature>
<keyword evidence="2 4" id="KW-0238">DNA-binding</keyword>
<keyword evidence="1" id="KW-0805">Transcription regulation</keyword>
<reference evidence="6 7" key="1">
    <citation type="submission" date="2018-12" db="EMBL/GenBank/DDBJ databases">
        <authorList>
            <person name="Yang Y."/>
        </authorList>
    </citation>
    <scope>NUCLEOTIDE SEQUENCE [LARGE SCALE GENOMIC DNA]</scope>
    <source>
        <strain evidence="6 7">GSF71</strain>
    </source>
</reference>
<name>A0A433J8N6_9PROT</name>
<dbReference type="PANTHER" id="PTHR47506">
    <property type="entry name" value="TRANSCRIPTIONAL REGULATORY PROTEIN"/>
    <property type="match status" value="1"/>
</dbReference>
<organism evidence="6 7">
    <name type="scientific">Azospirillum doebereinerae</name>
    <dbReference type="NCBI Taxonomy" id="92933"/>
    <lineage>
        <taxon>Bacteria</taxon>
        <taxon>Pseudomonadati</taxon>
        <taxon>Pseudomonadota</taxon>
        <taxon>Alphaproteobacteria</taxon>
        <taxon>Rhodospirillales</taxon>
        <taxon>Azospirillaceae</taxon>
        <taxon>Azospirillum</taxon>
    </lineage>
</organism>
<evidence type="ECO:0000256" key="2">
    <source>
        <dbReference type="ARBA" id="ARBA00023125"/>
    </source>
</evidence>
<evidence type="ECO:0000259" key="5">
    <source>
        <dbReference type="PROSITE" id="PS50977"/>
    </source>
</evidence>
<dbReference type="SUPFAM" id="SSF48498">
    <property type="entry name" value="Tetracyclin repressor-like, C-terminal domain"/>
    <property type="match status" value="1"/>
</dbReference>
<dbReference type="InterPro" id="IPR011075">
    <property type="entry name" value="TetR_C"/>
</dbReference>
<dbReference type="EMBL" id="RZIJ01000009">
    <property type="protein sequence ID" value="RUQ70705.1"/>
    <property type="molecule type" value="Genomic_DNA"/>
</dbReference>
<evidence type="ECO:0000256" key="4">
    <source>
        <dbReference type="PROSITE-ProRule" id="PRU00335"/>
    </source>
</evidence>
<feature type="domain" description="HTH tetR-type" evidence="5">
    <location>
        <begin position="9"/>
        <end position="69"/>
    </location>
</feature>
<comment type="caution">
    <text evidence="6">The sequence shown here is derived from an EMBL/GenBank/DDBJ whole genome shotgun (WGS) entry which is preliminary data.</text>
</comment>
<dbReference type="Pfam" id="PF16925">
    <property type="entry name" value="TetR_C_13"/>
    <property type="match status" value="1"/>
</dbReference>